<reference evidence="1" key="1">
    <citation type="journal article" date="2023" name="G3 (Bethesda)">
        <title>Whole genome assemblies of Zophobas morio and Tenebrio molitor.</title>
        <authorList>
            <person name="Kaur S."/>
            <person name="Stinson S.A."/>
            <person name="diCenzo G.C."/>
        </authorList>
    </citation>
    <scope>NUCLEOTIDE SEQUENCE</scope>
    <source>
        <strain evidence="1">QUZm001</strain>
    </source>
</reference>
<name>A0AA38IKC3_9CUCU</name>
<dbReference type="EMBL" id="JALNTZ010000003">
    <property type="protein sequence ID" value="KAJ3658515.1"/>
    <property type="molecule type" value="Genomic_DNA"/>
</dbReference>
<organism evidence="1 2">
    <name type="scientific">Zophobas morio</name>
    <dbReference type="NCBI Taxonomy" id="2755281"/>
    <lineage>
        <taxon>Eukaryota</taxon>
        <taxon>Metazoa</taxon>
        <taxon>Ecdysozoa</taxon>
        <taxon>Arthropoda</taxon>
        <taxon>Hexapoda</taxon>
        <taxon>Insecta</taxon>
        <taxon>Pterygota</taxon>
        <taxon>Neoptera</taxon>
        <taxon>Endopterygota</taxon>
        <taxon>Coleoptera</taxon>
        <taxon>Polyphaga</taxon>
        <taxon>Cucujiformia</taxon>
        <taxon>Tenebrionidae</taxon>
        <taxon>Zophobas</taxon>
    </lineage>
</organism>
<keyword evidence="2" id="KW-1185">Reference proteome</keyword>
<accession>A0AA38IKC3</accession>
<evidence type="ECO:0000313" key="2">
    <source>
        <dbReference type="Proteomes" id="UP001168821"/>
    </source>
</evidence>
<dbReference type="AlphaFoldDB" id="A0AA38IKC3"/>
<dbReference type="Proteomes" id="UP001168821">
    <property type="component" value="Unassembled WGS sequence"/>
</dbReference>
<sequence>MRDILTFLDRFYKCSMRDECRIYRNMYRNRYRKELLIAKQKANCDYIKGASNKMKAMWNVINSKRPKTSKARLNSNLAANDLKDFFANIPVALINKLPPASHEC</sequence>
<proteinExistence type="predicted"/>
<gene>
    <name evidence="1" type="ORF">Zmor_010250</name>
</gene>
<comment type="caution">
    <text evidence="1">The sequence shown here is derived from an EMBL/GenBank/DDBJ whole genome shotgun (WGS) entry which is preliminary data.</text>
</comment>
<evidence type="ECO:0000313" key="1">
    <source>
        <dbReference type="EMBL" id="KAJ3658515.1"/>
    </source>
</evidence>
<protein>
    <submittedName>
        <fullName evidence="1">Uncharacterized protein</fullName>
    </submittedName>
</protein>